<keyword evidence="2" id="KW-0812">Transmembrane</keyword>
<dbReference type="Proteomes" id="UP000024635">
    <property type="component" value="Unassembled WGS sequence"/>
</dbReference>
<comment type="similarity">
    <text evidence="1">Belongs to the nematode receptor-like protein sre family.</text>
</comment>
<feature type="transmembrane region" description="Helical" evidence="2">
    <location>
        <begin position="128"/>
        <end position="148"/>
    </location>
</feature>
<evidence type="ECO:0008006" key="5">
    <source>
        <dbReference type="Google" id="ProtNLM"/>
    </source>
</evidence>
<comment type="caution">
    <text evidence="3">The sequence shown here is derived from an EMBL/GenBank/DDBJ whole genome shotgun (WGS) entry which is preliminary data.</text>
</comment>
<feature type="transmembrane region" description="Helical" evidence="2">
    <location>
        <begin position="12"/>
        <end position="36"/>
    </location>
</feature>
<protein>
    <recommendedName>
        <fullName evidence="5">Sre G protein-coupled chemoreceptor</fullName>
    </recommendedName>
</protein>
<keyword evidence="2" id="KW-0472">Membrane</keyword>
<name>A0A016TPX4_9BILA</name>
<feature type="transmembrane region" description="Helical" evidence="2">
    <location>
        <begin position="56"/>
        <end position="75"/>
    </location>
</feature>
<dbReference type="InterPro" id="IPR004151">
    <property type="entry name" value="7TM_GPCR_serpentine_rcpt_Sre"/>
</dbReference>
<feature type="transmembrane region" description="Helical" evidence="2">
    <location>
        <begin position="214"/>
        <end position="237"/>
    </location>
</feature>
<dbReference type="GO" id="GO:0007606">
    <property type="term" value="P:sensory perception of chemical stimulus"/>
    <property type="evidence" value="ECO:0007669"/>
    <property type="project" value="InterPro"/>
</dbReference>
<evidence type="ECO:0000313" key="4">
    <source>
        <dbReference type="Proteomes" id="UP000024635"/>
    </source>
</evidence>
<dbReference type="PANTHER" id="PTHR47518:SF11">
    <property type="entry name" value="SERPENTINE RECEPTOR, CLASS E (EPSILON)-RELATED"/>
    <property type="match status" value="1"/>
</dbReference>
<dbReference type="GO" id="GO:0016020">
    <property type="term" value="C:membrane"/>
    <property type="evidence" value="ECO:0007669"/>
    <property type="project" value="InterPro"/>
</dbReference>
<keyword evidence="4" id="KW-1185">Reference proteome</keyword>
<dbReference type="OrthoDB" id="5877454at2759"/>
<dbReference type="AlphaFoldDB" id="A0A016TPX4"/>
<feature type="transmembrane region" description="Helical" evidence="2">
    <location>
        <begin position="96"/>
        <end position="122"/>
    </location>
</feature>
<feature type="transmembrane region" description="Helical" evidence="2">
    <location>
        <begin position="180"/>
        <end position="202"/>
    </location>
</feature>
<evidence type="ECO:0000256" key="2">
    <source>
        <dbReference type="SAM" id="Phobius"/>
    </source>
</evidence>
<accession>A0A016TPX4</accession>
<dbReference type="PANTHER" id="PTHR47518">
    <property type="entry name" value="SERPENTINE RECEPTOR CLASS EPSILON-13-RELATED"/>
    <property type="match status" value="1"/>
</dbReference>
<dbReference type="Pfam" id="PF03125">
    <property type="entry name" value="Sre"/>
    <property type="match status" value="1"/>
</dbReference>
<reference evidence="4" key="1">
    <citation type="journal article" date="2015" name="Nat. Genet.">
        <title>The genome and transcriptome of the zoonotic hookworm Ancylostoma ceylanicum identify infection-specific gene families.</title>
        <authorList>
            <person name="Schwarz E.M."/>
            <person name="Hu Y."/>
            <person name="Antoshechkin I."/>
            <person name="Miller M.M."/>
            <person name="Sternberg P.W."/>
            <person name="Aroian R.V."/>
        </authorList>
    </citation>
    <scope>NUCLEOTIDE SEQUENCE</scope>
    <source>
        <strain evidence="4">HY135</strain>
    </source>
</reference>
<evidence type="ECO:0000256" key="1">
    <source>
        <dbReference type="ARBA" id="ARBA00006803"/>
    </source>
</evidence>
<dbReference type="EMBL" id="JARK01001422">
    <property type="protein sequence ID" value="EYC04796.1"/>
    <property type="molecule type" value="Genomic_DNA"/>
</dbReference>
<dbReference type="InterPro" id="IPR052854">
    <property type="entry name" value="Serpentine_rcpt_epsilon"/>
</dbReference>
<evidence type="ECO:0000313" key="3">
    <source>
        <dbReference type="EMBL" id="EYC04796.1"/>
    </source>
</evidence>
<proteinExistence type="inferred from homology"/>
<gene>
    <name evidence="3" type="primary">Acey_s0086.g1994</name>
    <name evidence="3" type="ORF">Y032_0086g1994</name>
</gene>
<sequence>MVTSSTPLHRNLVLLLYNLVVTEFFVTIIRCTVLIISFHWPYAIWDTSSPLYEPLYYLTMAQFIGLVAFLCHLPHVVAERGFATFMFSTYEKQNNIYIIVFGCFLQYMCGAVTVCLFHLGLVSLPVCIYTGLGIVFISVTCYFIFNAINQRRYQKSISVGTTYTLSQKFQLSENIRTSSLLSRACVVSALMNTLQCLAFVSVHHLEDDPLLAQIMFTVGNFSIACYGLVLPLLGLSLDKRVVGLFKRQLSLIFPFVDAEKSEDSELNLQRADGAPMVFDQEQEVNKYFGELNKAWA</sequence>
<keyword evidence="2" id="KW-1133">Transmembrane helix</keyword>
<organism evidence="3 4">
    <name type="scientific">Ancylostoma ceylanicum</name>
    <dbReference type="NCBI Taxonomy" id="53326"/>
    <lineage>
        <taxon>Eukaryota</taxon>
        <taxon>Metazoa</taxon>
        <taxon>Ecdysozoa</taxon>
        <taxon>Nematoda</taxon>
        <taxon>Chromadorea</taxon>
        <taxon>Rhabditida</taxon>
        <taxon>Rhabditina</taxon>
        <taxon>Rhabditomorpha</taxon>
        <taxon>Strongyloidea</taxon>
        <taxon>Ancylostomatidae</taxon>
        <taxon>Ancylostomatinae</taxon>
        <taxon>Ancylostoma</taxon>
    </lineage>
</organism>